<dbReference type="GO" id="GO:0016020">
    <property type="term" value="C:membrane"/>
    <property type="evidence" value="ECO:0007669"/>
    <property type="project" value="InterPro"/>
</dbReference>
<dbReference type="OrthoDB" id="5593376at2759"/>
<dbReference type="GO" id="GO:0005509">
    <property type="term" value="F:calcium ion binding"/>
    <property type="evidence" value="ECO:0007669"/>
    <property type="project" value="InterPro"/>
</dbReference>
<dbReference type="SUPFAM" id="SSF49313">
    <property type="entry name" value="Cadherin-like"/>
    <property type="match status" value="1"/>
</dbReference>
<evidence type="ECO:0000313" key="2">
    <source>
        <dbReference type="EMBL" id="KZT28435.1"/>
    </source>
</evidence>
<feature type="compositionally biased region" description="Low complexity" evidence="1">
    <location>
        <begin position="602"/>
        <end position="611"/>
    </location>
</feature>
<dbReference type="EMBL" id="KV425557">
    <property type="protein sequence ID" value="KZT28435.1"/>
    <property type="molecule type" value="Genomic_DNA"/>
</dbReference>
<dbReference type="Proteomes" id="UP000076761">
    <property type="component" value="Unassembled WGS sequence"/>
</dbReference>
<organism evidence="2 3">
    <name type="scientific">Neolentinus lepideus HHB14362 ss-1</name>
    <dbReference type="NCBI Taxonomy" id="1314782"/>
    <lineage>
        <taxon>Eukaryota</taxon>
        <taxon>Fungi</taxon>
        <taxon>Dikarya</taxon>
        <taxon>Basidiomycota</taxon>
        <taxon>Agaricomycotina</taxon>
        <taxon>Agaricomycetes</taxon>
        <taxon>Gloeophyllales</taxon>
        <taxon>Gloeophyllaceae</taxon>
        <taxon>Neolentinus</taxon>
    </lineage>
</organism>
<name>A0A165UN69_9AGAM</name>
<reference evidence="2 3" key="1">
    <citation type="journal article" date="2016" name="Mol. Biol. Evol.">
        <title>Comparative Genomics of Early-Diverging Mushroom-Forming Fungi Provides Insights into the Origins of Lignocellulose Decay Capabilities.</title>
        <authorList>
            <person name="Nagy L.G."/>
            <person name="Riley R."/>
            <person name="Tritt A."/>
            <person name="Adam C."/>
            <person name="Daum C."/>
            <person name="Floudas D."/>
            <person name="Sun H."/>
            <person name="Yadav J.S."/>
            <person name="Pangilinan J."/>
            <person name="Larsson K.H."/>
            <person name="Matsuura K."/>
            <person name="Barry K."/>
            <person name="Labutti K."/>
            <person name="Kuo R."/>
            <person name="Ohm R.A."/>
            <person name="Bhattacharya S.S."/>
            <person name="Shirouzu T."/>
            <person name="Yoshinaga Y."/>
            <person name="Martin F.M."/>
            <person name="Grigoriev I.V."/>
            <person name="Hibbett D.S."/>
        </authorList>
    </citation>
    <scope>NUCLEOTIDE SEQUENCE [LARGE SCALE GENOMIC DNA]</scope>
    <source>
        <strain evidence="2 3">HHB14362 ss-1</strain>
    </source>
</reference>
<evidence type="ECO:0000313" key="3">
    <source>
        <dbReference type="Proteomes" id="UP000076761"/>
    </source>
</evidence>
<sequence>MEPVRGEEVGHMVVMDIGVSQHGLPPHHTDASHRANPPPHLSNLFPEASDVNDPMSTAMHMPDSAVPAIGVEPMDTLHTSSSERGPAPGFIPDFPSRDRLFNGDAIMGLSLGTHSSPSVSTVSSNQSHTASPVVNGIAHGFSMGTSSLASALDGLTVPGHHTEPSISPGNLAGSIADLGFGSASTSGRPTSNPESGFQLEFPPATFENTVSKESSPDVPGGPHLMVVGDILKNIAQTANSASNACSRGQSDEANMRIDELRKTIALVSELIAATRLADGPTPPSDHVSPHPPPSFTSSTISPPLDSGLSGHSSQHSTPPTHYTPPSQSAFSSHVDLHTTMDSSDNSRKRCASSISGDRVNKALKLTKEEEIPVHLPPPTPQSVNTPSPPTIHPGSTLVDHSTMASFIPSNPPSEPVSRPQSSAGMLNHNVISQQGVHPSMAFSMHIPLPSSSTVPQPEFGASSSTLPPTPTRVAPASFTNPPMPWNEAGSSFHQRQHLSNTTADGNVAMQGLPVSSSAAPPPQFAPAPAQFTTSQLGSQIPPVAGPGPSSVMNTTRPPLSRQVRSLSISNGHVPAFAFAPAEAGVPDFQDLMQQSRPTTGISNSQSPGSSSQDHDNGAEDDYDSDGSWDGHHSSSHSPPSGVPFRRRAYSRDDQNAVSGSAFGGPSSSYGSRTHTLLSRPSSENVSSGSINHANELPQEYKADVDRIFFEFLNKICSNLEATDAKGEPIHQTLMAKKMQRLDESPDFRPFKFRIQAFTNAFLEELAKQGYPEEKIPMKKVRNYLWNQPYISRFNEDGKKAKSKGNHIWNIDARKAPEGGWVFRPFHRRLAGMPPGVAYVGLRWTWTPRIWDPQGSRLSTPVQYSSPWLPTWLSWNDDVLSGTPPGDAQSCDVTVEARFLQDGKEEFLSQTVHITIAPMSTVDTTFPASRRPSLVDASRRVASDSVLPQARSRRQSLMGQGSPLAAQDSQVVQVLTTAAQRVAQEAQSQVVAARSLTDPGPELQALAKQQHVLTVTAQALDKELTSSEGPSESSAVLAAAAHQVVFQAARQVAADKSAAVASQLSAGIPPSPSTSTQVTVTDVSVVTQTAVAQAVGIMGPLSNEVEVLMTANSLLQQQTLGTLNGTVGTLDPAQLALPMDGRSHSTGNLPSQFGVSPLNVTGHNPTTFSSAPHPGMEYVPHS</sequence>
<feature type="compositionally biased region" description="Polar residues" evidence="1">
    <location>
        <begin position="665"/>
        <end position="690"/>
    </location>
</feature>
<dbReference type="InParanoid" id="A0A165UN69"/>
<feature type="region of interest" description="Disordered" evidence="1">
    <location>
        <begin position="21"/>
        <end position="51"/>
    </location>
</feature>
<feature type="region of interest" description="Disordered" evidence="1">
    <location>
        <begin position="515"/>
        <end position="557"/>
    </location>
</feature>
<evidence type="ECO:0000256" key="1">
    <source>
        <dbReference type="SAM" id="MobiDB-lite"/>
    </source>
</evidence>
<gene>
    <name evidence="2" type="ORF">NEOLEDRAFT_1239408</name>
</gene>
<dbReference type="STRING" id="1314782.A0A165UN69"/>
<feature type="compositionally biased region" description="Low complexity" evidence="1">
    <location>
        <begin position="311"/>
        <end position="328"/>
    </location>
</feature>
<proteinExistence type="predicted"/>
<dbReference type="InterPro" id="IPR015919">
    <property type="entry name" value="Cadherin-like_sf"/>
</dbReference>
<feature type="region of interest" description="Disordered" evidence="1">
    <location>
        <begin position="276"/>
        <end position="331"/>
    </location>
</feature>
<protein>
    <submittedName>
        <fullName evidence="2">Uncharacterized protein</fullName>
    </submittedName>
</protein>
<keyword evidence="3" id="KW-1185">Reference proteome</keyword>
<accession>A0A165UN69</accession>
<feature type="region of interest" description="Disordered" evidence="1">
    <location>
        <begin position="367"/>
        <end position="388"/>
    </location>
</feature>
<feature type="compositionally biased region" description="Pro residues" evidence="1">
    <location>
        <begin position="374"/>
        <end position="388"/>
    </location>
</feature>
<dbReference type="AlphaFoldDB" id="A0A165UN69"/>
<feature type="region of interest" description="Disordered" evidence="1">
    <location>
        <begin position="595"/>
        <end position="690"/>
    </location>
</feature>